<dbReference type="Pfam" id="PF21760">
    <property type="entry name" value="SecD_1st"/>
    <property type="match status" value="1"/>
</dbReference>
<evidence type="ECO:0000256" key="7">
    <source>
        <dbReference type="ARBA" id="ARBA00023010"/>
    </source>
</evidence>
<keyword evidence="3 9" id="KW-1003">Cell membrane</keyword>
<comment type="function">
    <text evidence="9">Part of the Sec protein translocase complex. Interacts with the SecYEG preprotein conducting channel. SecDF uses the proton motive force (PMF) to complete protein translocation after the ATP-dependent function of SecA.</text>
</comment>
<sequence>MKKGKSTALFILCIALIALFGYIGYFGVEVFGYKFLPFTKVINRGLDLQGGISVVEEIQAKKVTPEDMSREIEFINMRVNKLGVAETEIKQEGEKRIRIEVPGVFDSKEVMDLIGKTGELKFTDPTGKVILTGKDVKNAIAEYNDTNQAQIRLELTPQGTKKFADATEKFIGQNIAISMDKEQLTNPRVETVITNGTAVITGNKDIKEAKKIADIIKSGALPLPTKPVSFKTVGATLGSTVLPNTKWAAIIGVSLVFIFMIALYKIPGILADIALTVFILLDLLAFSLTDVTLTLSGIAGFLLTVGMAVDANVLIFERIKEELKTGKSIKNSVDLGFNKALSSILDSNITTIIAGLILYFVGTGSVKGFALTLMMGIVISIFTAFFVTKFLFKLALGMGLVSKPSHFGVKKEVQ</sequence>
<dbReference type="HAMAP" id="MF_01463_B">
    <property type="entry name" value="SecD_B"/>
    <property type="match status" value="1"/>
</dbReference>
<evidence type="ECO:0000313" key="13">
    <source>
        <dbReference type="EMBL" id="MDQ0479681.1"/>
    </source>
</evidence>
<evidence type="ECO:0000259" key="11">
    <source>
        <dbReference type="Pfam" id="PF21760"/>
    </source>
</evidence>
<dbReference type="SUPFAM" id="SSF82866">
    <property type="entry name" value="Multidrug efflux transporter AcrB transmembrane domain"/>
    <property type="match status" value="1"/>
</dbReference>
<dbReference type="PANTHER" id="PTHR30081:SF1">
    <property type="entry name" value="PROTEIN TRANSLOCASE SUBUNIT SECD"/>
    <property type="match status" value="1"/>
</dbReference>
<protein>
    <recommendedName>
        <fullName evidence="9">Protein translocase subunit SecD</fullName>
    </recommendedName>
</protein>
<evidence type="ECO:0000256" key="6">
    <source>
        <dbReference type="ARBA" id="ARBA00022989"/>
    </source>
</evidence>
<dbReference type="InterPro" id="IPR022813">
    <property type="entry name" value="SecD/SecF_arch_bac"/>
</dbReference>
<keyword evidence="5 9" id="KW-0653">Protein transport</keyword>
<dbReference type="NCBIfam" id="TIGR01129">
    <property type="entry name" value="secD"/>
    <property type="match status" value="1"/>
</dbReference>
<dbReference type="Pfam" id="PF22599">
    <property type="entry name" value="SecDF_P1_head"/>
    <property type="match status" value="1"/>
</dbReference>
<dbReference type="Gene3D" id="3.30.1360.200">
    <property type="match status" value="1"/>
</dbReference>
<evidence type="ECO:0000256" key="3">
    <source>
        <dbReference type="ARBA" id="ARBA00022475"/>
    </source>
</evidence>
<proteinExistence type="inferred from homology"/>
<evidence type="ECO:0000259" key="12">
    <source>
        <dbReference type="Pfam" id="PF22599"/>
    </source>
</evidence>
<feature type="transmembrane region" description="Helical" evidence="9">
    <location>
        <begin position="247"/>
        <end position="264"/>
    </location>
</feature>
<reference evidence="13 14" key="1">
    <citation type="submission" date="2023-07" db="EMBL/GenBank/DDBJ databases">
        <title>Genomic Encyclopedia of Type Strains, Phase IV (KMG-IV): sequencing the most valuable type-strain genomes for metagenomic binning, comparative biology and taxonomic classification.</title>
        <authorList>
            <person name="Goeker M."/>
        </authorList>
    </citation>
    <scope>NUCLEOTIDE SEQUENCE [LARGE SCALE GENOMIC DNA]</scope>
    <source>
        <strain evidence="13 14">DSM 1400</strain>
    </source>
</reference>
<organism evidence="13 14">
    <name type="scientific">Hathewaya limosa</name>
    <name type="common">Clostridium limosum</name>
    <dbReference type="NCBI Taxonomy" id="1536"/>
    <lineage>
        <taxon>Bacteria</taxon>
        <taxon>Bacillati</taxon>
        <taxon>Bacillota</taxon>
        <taxon>Clostridia</taxon>
        <taxon>Eubacteriales</taxon>
        <taxon>Clostridiaceae</taxon>
        <taxon>Hathewaya</taxon>
    </lineage>
</organism>
<comment type="similarity">
    <text evidence="9">Belongs to the SecD/SecF family. SecD subfamily.</text>
</comment>
<comment type="caution">
    <text evidence="9">Lacks conserved residue(s) required for the propagation of feature annotation.</text>
</comment>
<evidence type="ECO:0000256" key="2">
    <source>
        <dbReference type="ARBA" id="ARBA00022448"/>
    </source>
</evidence>
<dbReference type="PANTHER" id="PTHR30081">
    <property type="entry name" value="PROTEIN-EXPORT MEMBRANE PROTEIN SEC"/>
    <property type="match status" value="1"/>
</dbReference>
<evidence type="ECO:0000256" key="4">
    <source>
        <dbReference type="ARBA" id="ARBA00022692"/>
    </source>
</evidence>
<evidence type="ECO:0000259" key="10">
    <source>
        <dbReference type="Pfam" id="PF02355"/>
    </source>
</evidence>
<evidence type="ECO:0000256" key="1">
    <source>
        <dbReference type="ARBA" id="ARBA00004651"/>
    </source>
</evidence>
<evidence type="ECO:0000256" key="5">
    <source>
        <dbReference type="ARBA" id="ARBA00022927"/>
    </source>
</evidence>
<keyword evidence="2 9" id="KW-0813">Transport</keyword>
<gene>
    <name evidence="9" type="primary">secD</name>
    <name evidence="13" type="ORF">QOZ93_001422</name>
</gene>
<dbReference type="InterPro" id="IPR055344">
    <property type="entry name" value="SecD_SecF_C_bact"/>
</dbReference>
<dbReference type="RefSeq" id="WP_111943485.1">
    <property type="nucleotide sequence ID" value="NZ_BAAACJ010000005.1"/>
</dbReference>
<name>A0ABU0JTX5_HATLI</name>
<dbReference type="InterPro" id="IPR048631">
    <property type="entry name" value="SecD_1st"/>
</dbReference>
<feature type="transmembrane region" description="Helical" evidence="9">
    <location>
        <begin position="7"/>
        <end position="28"/>
    </location>
</feature>
<dbReference type="InterPro" id="IPR054384">
    <property type="entry name" value="SecDF_P1_head"/>
</dbReference>
<comment type="subunit">
    <text evidence="9">Forms a complex with SecF. Part of the essential Sec protein translocation apparatus which comprises SecA, SecYEG and auxiliary proteins SecDF. Other proteins may also be involved.</text>
</comment>
<dbReference type="NCBIfam" id="TIGR00916">
    <property type="entry name" value="2A0604s01"/>
    <property type="match status" value="1"/>
</dbReference>
<feature type="domain" description="SecDF P1 head subdomain" evidence="12">
    <location>
        <begin position="128"/>
        <end position="222"/>
    </location>
</feature>
<keyword evidence="4 9" id="KW-0812">Transmembrane</keyword>
<keyword evidence="14" id="KW-1185">Reference proteome</keyword>
<dbReference type="Gene3D" id="3.30.70.3400">
    <property type="match status" value="1"/>
</dbReference>
<feature type="domain" description="Protein export membrane protein SecD/SecF C-terminal" evidence="10">
    <location>
        <begin position="228"/>
        <end position="391"/>
    </location>
</feature>
<comment type="caution">
    <text evidence="13">The sequence shown here is derived from an EMBL/GenBank/DDBJ whole genome shotgun (WGS) entry which is preliminary data.</text>
</comment>
<dbReference type="InterPro" id="IPR005791">
    <property type="entry name" value="SecD"/>
</dbReference>
<dbReference type="PRINTS" id="PR01755">
    <property type="entry name" value="SECFTRNLCASE"/>
</dbReference>
<dbReference type="Gene3D" id="1.20.1640.10">
    <property type="entry name" value="Multidrug efflux transporter AcrB transmembrane domain"/>
    <property type="match status" value="1"/>
</dbReference>
<dbReference type="EMBL" id="JAUSWN010000010">
    <property type="protein sequence ID" value="MDQ0479681.1"/>
    <property type="molecule type" value="Genomic_DNA"/>
</dbReference>
<feature type="transmembrane region" description="Helical" evidence="9">
    <location>
        <begin position="337"/>
        <end position="362"/>
    </location>
</feature>
<dbReference type="InterPro" id="IPR048634">
    <property type="entry name" value="SecD_SecF_C"/>
</dbReference>
<keyword evidence="8 9" id="KW-0472">Membrane</keyword>
<dbReference type="InterPro" id="IPR022645">
    <property type="entry name" value="SecD/SecF_bac"/>
</dbReference>
<evidence type="ECO:0000256" key="8">
    <source>
        <dbReference type="ARBA" id="ARBA00023136"/>
    </source>
</evidence>
<keyword evidence="7 9" id="KW-0811">Translocation</keyword>
<evidence type="ECO:0000256" key="9">
    <source>
        <dbReference type="HAMAP-Rule" id="MF_01463"/>
    </source>
</evidence>
<accession>A0ABU0JTX5</accession>
<feature type="transmembrane region" description="Helical" evidence="9">
    <location>
        <begin position="368"/>
        <end position="392"/>
    </location>
</feature>
<feature type="domain" description="Protein translocase subunit SecDF P1" evidence="11">
    <location>
        <begin position="68"/>
        <end position="125"/>
    </location>
</feature>
<comment type="subcellular location">
    <subcellularLocation>
        <location evidence="1 9">Cell membrane</location>
        <topology evidence="1 9">Multi-pass membrane protein</topology>
    </subcellularLocation>
</comment>
<dbReference type="Proteomes" id="UP001224418">
    <property type="component" value="Unassembled WGS sequence"/>
</dbReference>
<evidence type="ECO:0000313" key="14">
    <source>
        <dbReference type="Proteomes" id="UP001224418"/>
    </source>
</evidence>
<keyword evidence="6 9" id="KW-1133">Transmembrane helix</keyword>
<dbReference type="Pfam" id="PF02355">
    <property type="entry name" value="SecD_SecF_C"/>
    <property type="match status" value="1"/>
</dbReference>